<name>A0ABY6ZIY7_9BACL</name>
<keyword evidence="4" id="KW-1185">Reference proteome</keyword>
<dbReference type="EMBL" id="CP104067">
    <property type="protein sequence ID" value="WAH42883.1"/>
    <property type="molecule type" value="Genomic_DNA"/>
</dbReference>
<proteinExistence type="predicted"/>
<accession>A0ABY6ZIY7</accession>
<organism evidence="3 4">
    <name type="scientific">Alicyclobacillus fastidiosus</name>
    <dbReference type="NCBI Taxonomy" id="392011"/>
    <lineage>
        <taxon>Bacteria</taxon>
        <taxon>Bacillati</taxon>
        <taxon>Bacillota</taxon>
        <taxon>Bacilli</taxon>
        <taxon>Bacillales</taxon>
        <taxon>Alicyclobacillaceae</taxon>
        <taxon>Alicyclobacillus</taxon>
    </lineage>
</organism>
<evidence type="ECO:0000256" key="1">
    <source>
        <dbReference type="SAM" id="MobiDB-lite"/>
    </source>
</evidence>
<feature type="chain" id="PRO_5045465597" description="DUF5667 domain-containing protein" evidence="2">
    <location>
        <begin position="28"/>
        <end position="309"/>
    </location>
</feature>
<evidence type="ECO:0000313" key="4">
    <source>
        <dbReference type="Proteomes" id="UP001164761"/>
    </source>
</evidence>
<feature type="signal peptide" evidence="2">
    <location>
        <begin position="1"/>
        <end position="27"/>
    </location>
</feature>
<feature type="compositionally biased region" description="Polar residues" evidence="1">
    <location>
        <begin position="59"/>
        <end position="69"/>
    </location>
</feature>
<reference evidence="3" key="1">
    <citation type="submission" date="2022-08" db="EMBL/GenBank/DDBJ databases">
        <title>Alicyclobacillus fastidiosus DSM 17978, complete genome.</title>
        <authorList>
            <person name="Wang Q."/>
            <person name="Cai R."/>
            <person name="Wang Z."/>
        </authorList>
    </citation>
    <scope>NUCLEOTIDE SEQUENCE</scope>
    <source>
        <strain evidence="3">DSM 17978</strain>
    </source>
</reference>
<evidence type="ECO:0000256" key="2">
    <source>
        <dbReference type="SAM" id="SignalP"/>
    </source>
</evidence>
<evidence type="ECO:0000313" key="3">
    <source>
        <dbReference type="EMBL" id="WAH42883.1"/>
    </source>
</evidence>
<keyword evidence="2" id="KW-0732">Signal</keyword>
<feature type="region of interest" description="Disordered" evidence="1">
    <location>
        <begin position="91"/>
        <end position="115"/>
    </location>
</feature>
<gene>
    <name evidence="3" type="ORF">NZD89_05495</name>
</gene>
<evidence type="ECO:0008006" key="5">
    <source>
        <dbReference type="Google" id="ProtNLM"/>
    </source>
</evidence>
<feature type="region of interest" description="Disordered" evidence="1">
    <location>
        <begin position="31"/>
        <end position="69"/>
    </location>
</feature>
<sequence>MRKSILLSAVAAVTLVGATWNSHTAYADVHRHGSHAHRSDDSRVNRQVTSEAHPHDNPSKSANGSSNTSIYAGADLNQIITQFQQAISQYTHNGPSSHKNFAPGAAEANGTGYQNGALPSVAIQVGNQSADEGNHTRPDQRVQSPPPGLFSARGSSQSAPGPSQKHPSSAGSTVPKSNLSACPSTQETTVQLSQSLAAYRRATDADARGQAALKSAMQSYVSALQTAFSTHQTSRVLVHQQDTSHALQLIQSALRLQGDNSAFEAALQREADEKDSAAMVPILSKMTSDEQKKASALQQAAQLLAKASK</sequence>
<feature type="region of interest" description="Disordered" evidence="1">
    <location>
        <begin position="129"/>
        <end position="185"/>
    </location>
</feature>
<feature type="compositionally biased region" description="Polar residues" evidence="1">
    <location>
        <begin position="153"/>
        <end position="185"/>
    </location>
</feature>
<dbReference type="Proteomes" id="UP001164761">
    <property type="component" value="Chromosome"/>
</dbReference>
<protein>
    <recommendedName>
        <fullName evidence="5">DUF5667 domain-containing protein</fullName>
    </recommendedName>
</protein>
<dbReference type="RefSeq" id="WP_268006758.1">
    <property type="nucleotide sequence ID" value="NZ_CP104067.1"/>
</dbReference>